<dbReference type="Proteomes" id="UP000008177">
    <property type="component" value="Unplaced contigs"/>
</dbReference>
<gene>
    <name evidence="1" type="ORF">BofuT4_uP074040.1</name>
</gene>
<protein>
    <submittedName>
        <fullName evidence="1">Uncharacterized protein</fullName>
    </submittedName>
</protein>
<proteinExistence type="predicted"/>
<dbReference type="HOGENOM" id="CLU_2512352_0_0_1"/>
<dbReference type="EMBL" id="FQ790248">
    <property type="protein sequence ID" value="CCD42792.1"/>
    <property type="molecule type" value="Genomic_DNA"/>
</dbReference>
<dbReference type="InParanoid" id="G2XPI6"/>
<evidence type="ECO:0000313" key="1">
    <source>
        <dbReference type="EMBL" id="CCD42792.1"/>
    </source>
</evidence>
<organism evidence="1 2">
    <name type="scientific">Botryotinia fuckeliana (strain T4)</name>
    <name type="common">Noble rot fungus</name>
    <name type="synonym">Botrytis cinerea</name>
    <dbReference type="NCBI Taxonomy" id="999810"/>
    <lineage>
        <taxon>Eukaryota</taxon>
        <taxon>Fungi</taxon>
        <taxon>Dikarya</taxon>
        <taxon>Ascomycota</taxon>
        <taxon>Pezizomycotina</taxon>
        <taxon>Leotiomycetes</taxon>
        <taxon>Helotiales</taxon>
        <taxon>Sclerotiniaceae</taxon>
        <taxon>Botrytis</taxon>
    </lineage>
</organism>
<sequence length="85" mass="9532">MSRAFGASFPQTNHAFIIKSSIRDPYTVKIVTALIILSYINLWPSDIFTVVKMEDLKLSRNFRSAGKAFFVIGPSPWTIRVPLGS</sequence>
<evidence type="ECO:0000313" key="2">
    <source>
        <dbReference type="Proteomes" id="UP000008177"/>
    </source>
</evidence>
<reference evidence="2" key="1">
    <citation type="journal article" date="2011" name="PLoS Genet.">
        <title>Genomic analysis of the necrotrophic fungal pathogens Sclerotinia sclerotiorum and Botrytis cinerea.</title>
        <authorList>
            <person name="Amselem J."/>
            <person name="Cuomo C.A."/>
            <person name="van Kan J.A."/>
            <person name="Viaud M."/>
            <person name="Benito E.P."/>
            <person name="Couloux A."/>
            <person name="Coutinho P.M."/>
            <person name="de Vries R.P."/>
            <person name="Dyer P.S."/>
            <person name="Fillinger S."/>
            <person name="Fournier E."/>
            <person name="Gout L."/>
            <person name="Hahn M."/>
            <person name="Kohn L."/>
            <person name="Lapalu N."/>
            <person name="Plummer K.M."/>
            <person name="Pradier J.M."/>
            <person name="Quevillon E."/>
            <person name="Sharon A."/>
            <person name="Simon A."/>
            <person name="ten Have A."/>
            <person name="Tudzynski B."/>
            <person name="Tudzynski P."/>
            <person name="Wincker P."/>
            <person name="Andrew M."/>
            <person name="Anthouard V."/>
            <person name="Beever R.E."/>
            <person name="Beffa R."/>
            <person name="Benoit I."/>
            <person name="Bouzid O."/>
            <person name="Brault B."/>
            <person name="Chen Z."/>
            <person name="Choquer M."/>
            <person name="Collemare J."/>
            <person name="Cotton P."/>
            <person name="Danchin E.G."/>
            <person name="Da Silva C."/>
            <person name="Gautier A."/>
            <person name="Giraud C."/>
            <person name="Giraud T."/>
            <person name="Gonzalez C."/>
            <person name="Grossetete S."/>
            <person name="Guldener U."/>
            <person name="Henrissat B."/>
            <person name="Howlett B.J."/>
            <person name="Kodira C."/>
            <person name="Kretschmer M."/>
            <person name="Lappartient A."/>
            <person name="Leroch M."/>
            <person name="Levis C."/>
            <person name="Mauceli E."/>
            <person name="Neuveglise C."/>
            <person name="Oeser B."/>
            <person name="Pearson M."/>
            <person name="Poulain J."/>
            <person name="Poussereau N."/>
            <person name="Quesneville H."/>
            <person name="Rascle C."/>
            <person name="Schumacher J."/>
            <person name="Segurens B."/>
            <person name="Sexton A."/>
            <person name="Silva E."/>
            <person name="Sirven C."/>
            <person name="Soanes D.M."/>
            <person name="Talbot N.J."/>
            <person name="Templeton M."/>
            <person name="Yandava C."/>
            <person name="Yarden O."/>
            <person name="Zeng Q."/>
            <person name="Rollins J.A."/>
            <person name="Lebrun M.H."/>
            <person name="Dickman M."/>
        </authorList>
    </citation>
    <scope>NUCLEOTIDE SEQUENCE [LARGE SCALE GENOMIC DNA]</scope>
    <source>
        <strain evidence="2">T4</strain>
    </source>
</reference>
<accession>G2XPI6</accession>
<name>G2XPI6_BOTF4</name>
<dbReference type="AlphaFoldDB" id="G2XPI6"/>